<dbReference type="EMBL" id="FNIX01000024">
    <property type="protein sequence ID" value="SDP94984.1"/>
    <property type="molecule type" value="Genomic_DNA"/>
</dbReference>
<dbReference type="InterPro" id="IPR003661">
    <property type="entry name" value="HisK_dim/P_dom"/>
</dbReference>
<dbReference type="Pfam" id="PF00512">
    <property type="entry name" value="HisKA"/>
    <property type="match status" value="1"/>
</dbReference>
<dbReference type="SMART" id="SM00388">
    <property type="entry name" value="HisKA"/>
    <property type="match status" value="1"/>
</dbReference>
<evidence type="ECO:0000313" key="13">
    <source>
        <dbReference type="EMBL" id="SDP94984.1"/>
    </source>
</evidence>
<keyword evidence="5" id="KW-0808">Transferase</keyword>
<dbReference type="InterPro" id="IPR036890">
    <property type="entry name" value="HATPase_C_sf"/>
</dbReference>
<dbReference type="AlphaFoldDB" id="A0A1H0WW40"/>
<keyword evidence="9" id="KW-0902">Two-component regulatory system</keyword>
<dbReference type="Gene3D" id="3.30.565.10">
    <property type="entry name" value="Histidine kinase-like ATPase, C-terminal domain"/>
    <property type="match status" value="1"/>
</dbReference>
<dbReference type="OrthoDB" id="5242752at2"/>
<dbReference type="STRING" id="641025.SAMN05421507_12480"/>
<dbReference type="EC" id="2.7.13.3" evidence="3"/>
<dbReference type="InterPro" id="IPR050428">
    <property type="entry name" value="TCS_sensor_his_kinase"/>
</dbReference>
<keyword evidence="8" id="KW-1133">Transmembrane helix</keyword>
<keyword evidence="7 13" id="KW-0418">Kinase</keyword>
<keyword evidence="10" id="KW-0472">Membrane</keyword>
<dbReference type="PANTHER" id="PTHR45436:SF5">
    <property type="entry name" value="SENSOR HISTIDINE KINASE TRCS"/>
    <property type="match status" value="1"/>
</dbReference>
<evidence type="ECO:0000256" key="4">
    <source>
        <dbReference type="ARBA" id="ARBA00022553"/>
    </source>
</evidence>
<name>A0A1H0WW40_9PSEU</name>
<dbReference type="CDD" id="cd00075">
    <property type="entry name" value="HATPase"/>
    <property type="match status" value="1"/>
</dbReference>
<dbReference type="Gene3D" id="1.10.287.130">
    <property type="match status" value="1"/>
</dbReference>
<keyword evidence="4" id="KW-0597">Phosphoprotein</keyword>
<evidence type="ECO:0000256" key="6">
    <source>
        <dbReference type="ARBA" id="ARBA00022692"/>
    </source>
</evidence>
<comment type="catalytic activity">
    <reaction evidence="1">
        <text>ATP + protein L-histidine = ADP + protein N-phospho-L-histidine.</text>
        <dbReference type="EC" id="2.7.13.3"/>
    </reaction>
</comment>
<evidence type="ECO:0000256" key="9">
    <source>
        <dbReference type="ARBA" id="ARBA00023012"/>
    </source>
</evidence>
<gene>
    <name evidence="13" type="ORF">SAMN05421507_12480</name>
</gene>
<dbReference type="SUPFAM" id="SSF55874">
    <property type="entry name" value="ATPase domain of HSP90 chaperone/DNA topoisomerase II/histidine kinase"/>
    <property type="match status" value="1"/>
</dbReference>
<organism evidence="13 14">
    <name type="scientific">Lentzea jiangxiensis</name>
    <dbReference type="NCBI Taxonomy" id="641025"/>
    <lineage>
        <taxon>Bacteria</taxon>
        <taxon>Bacillati</taxon>
        <taxon>Actinomycetota</taxon>
        <taxon>Actinomycetes</taxon>
        <taxon>Pseudonocardiales</taxon>
        <taxon>Pseudonocardiaceae</taxon>
        <taxon>Lentzea</taxon>
    </lineage>
</organism>
<dbReference type="InterPro" id="IPR036097">
    <property type="entry name" value="HisK_dim/P_sf"/>
</dbReference>
<dbReference type="RefSeq" id="WP_090104341.1">
    <property type="nucleotide sequence ID" value="NZ_FNIX01000024.1"/>
</dbReference>
<evidence type="ECO:0000256" key="3">
    <source>
        <dbReference type="ARBA" id="ARBA00012438"/>
    </source>
</evidence>
<dbReference type="PANTHER" id="PTHR45436">
    <property type="entry name" value="SENSOR HISTIDINE KINASE YKOH"/>
    <property type="match status" value="1"/>
</dbReference>
<evidence type="ECO:0000256" key="7">
    <source>
        <dbReference type="ARBA" id="ARBA00022777"/>
    </source>
</evidence>
<evidence type="ECO:0000256" key="2">
    <source>
        <dbReference type="ARBA" id="ARBA00004236"/>
    </source>
</evidence>
<evidence type="ECO:0000259" key="12">
    <source>
        <dbReference type="PROSITE" id="PS50885"/>
    </source>
</evidence>
<dbReference type="SMART" id="SM00304">
    <property type="entry name" value="HAMP"/>
    <property type="match status" value="1"/>
</dbReference>
<keyword evidence="6" id="KW-0812">Transmembrane</keyword>
<evidence type="ECO:0000256" key="10">
    <source>
        <dbReference type="ARBA" id="ARBA00023136"/>
    </source>
</evidence>
<dbReference type="InterPro" id="IPR003660">
    <property type="entry name" value="HAMP_dom"/>
</dbReference>
<keyword evidence="14" id="KW-1185">Reference proteome</keyword>
<dbReference type="CDD" id="cd00082">
    <property type="entry name" value="HisKA"/>
    <property type="match status" value="1"/>
</dbReference>
<dbReference type="PROSITE" id="PS50109">
    <property type="entry name" value="HIS_KIN"/>
    <property type="match status" value="1"/>
</dbReference>
<comment type="subcellular location">
    <subcellularLocation>
        <location evidence="2">Cell membrane</location>
    </subcellularLocation>
</comment>
<proteinExistence type="predicted"/>
<sequence>MRLTLRCRVTLLSGLGLLLVTGVLAFTTWTLVSGSLLAQREAGATREAEAHARLAGGSPTSSGLAELLAGPDSSILVVGPAGVVTAGRAVEPSTLPPRLLHHPPGSARITVDGLPVLAVARPLAGGVYVELSALRQLDGTLAVLRAALVAGTAGSALLGAALVSQAAKRALKPLAELGFAAGRIADGDLHARLPRQDDPDLAVLAARINSAAEALERRALRDARFVSDVSHELRSPLTTMVNSAAVLRRRCHRLPGAAGTALELLTSEVDRFARMVADLLEISRADQVDDPPCRVALDALVRNVVATRTPVALDLEPAVVLGDRRRLDRVLTNLLDNAERHAGGAVLVSVRPRGSSVRLAVEDAGPGVPEPLREEIFERFTRGRNGDDPGSGLGLALVREHVRRLGGRVWVEDRSPCGSRFVVELVLRSSDG</sequence>
<evidence type="ECO:0000259" key="11">
    <source>
        <dbReference type="PROSITE" id="PS50109"/>
    </source>
</evidence>
<evidence type="ECO:0000256" key="1">
    <source>
        <dbReference type="ARBA" id="ARBA00000085"/>
    </source>
</evidence>
<evidence type="ECO:0000256" key="5">
    <source>
        <dbReference type="ARBA" id="ARBA00022679"/>
    </source>
</evidence>
<evidence type="ECO:0000313" key="14">
    <source>
        <dbReference type="Proteomes" id="UP000199691"/>
    </source>
</evidence>
<feature type="domain" description="HAMP" evidence="12">
    <location>
        <begin position="168"/>
        <end position="220"/>
    </location>
</feature>
<dbReference type="InterPro" id="IPR003594">
    <property type="entry name" value="HATPase_dom"/>
</dbReference>
<dbReference type="SMART" id="SM00387">
    <property type="entry name" value="HATPase_c"/>
    <property type="match status" value="1"/>
</dbReference>
<dbReference type="SUPFAM" id="SSF47384">
    <property type="entry name" value="Homodimeric domain of signal transducing histidine kinase"/>
    <property type="match status" value="1"/>
</dbReference>
<dbReference type="InterPro" id="IPR005467">
    <property type="entry name" value="His_kinase_dom"/>
</dbReference>
<dbReference type="Proteomes" id="UP000199691">
    <property type="component" value="Unassembled WGS sequence"/>
</dbReference>
<dbReference type="PRINTS" id="PR00344">
    <property type="entry name" value="BCTRLSENSOR"/>
</dbReference>
<reference evidence="14" key="1">
    <citation type="submission" date="2016-10" db="EMBL/GenBank/DDBJ databases">
        <authorList>
            <person name="Varghese N."/>
            <person name="Submissions S."/>
        </authorList>
    </citation>
    <scope>NUCLEOTIDE SEQUENCE [LARGE SCALE GENOMIC DNA]</scope>
    <source>
        <strain evidence="14">CGMCC 4.6609</strain>
    </source>
</reference>
<evidence type="ECO:0000256" key="8">
    <source>
        <dbReference type="ARBA" id="ARBA00022989"/>
    </source>
</evidence>
<dbReference type="PROSITE" id="PS50885">
    <property type="entry name" value="HAMP"/>
    <property type="match status" value="1"/>
</dbReference>
<dbReference type="SUPFAM" id="SSF158472">
    <property type="entry name" value="HAMP domain-like"/>
    <property type="match status" value="1"/>
</dbReference>
<accession>A0A1H0WW40</accession>
<dbReference type="CDD" id="cd06225">
    <property type="entry name" value="HAMP"/>
    <property type="match status" value="1"/>
</dbReference>
<dbReference type="Gene3D" id="6.10.340.10">
    <property type="match status" value="1"/>
</dbReference>
<feature type="domain" description="Histidine kinase" evidence="11">
    <location>
        <begin position="228"/>
        <end position="429"/>
    </location>
</feature>
<dbReference type="Pfam" id="PF02518">
    <property type="entry name" value="HATPase_c"/>
    <property type="match status" value="1"/>
</dbReference>
<dbReference type="InterPro" id="IPR004358">
    <property type="entry name" value="Sig_transdc_His_kin-like_C"/>
</dbReference>
<dbReference type="GO" id="GO:0000155">
    <property type="term" value="F:phosphorelay sensor kinase activity"/>
    <property type="evidence" value="ECO:0007669"/>
    <property type="project" value="InterPro"/>
</dbReference>
<dbReference type="GO" id="GO:0005886">
    <property type="term" value="C:plasma membrane"/>
    <property type="evidence" value="ECO:0007669"/>
    <property type="project" value="UniProtKB-SubCell"/>
</dbReference>
<protein>
    <recommendedName>
        <fullName evidence="3">histidine kinase</fullName>
        <ecNumber evidence="3">2.7.13.3</ecNumber>
    </recommendedName>
</protein>